<feature type="transmembrane region" description="Helical" evidence="1">
    <location>
        <begin position="95"/>
        <end position="117"/>
    </location>
</feature>
<organism evidence="2 3">
    <name type="scientific">Flavisolibacter ginsengisoli DSM 18119</name>
    <dbReference type="NCBI Taxonomy" id="1121884"/>
    <lineage>
        <taxon>Bacteria</taxon>
        <taxon>Pseudomonadati</taxon>
        <taxon>Bacteroidota</taxon>
        <taxon>Chitinophagia</taxon>
        <taxon>Chitinophagales</taxon>
        <taxon>Chitinophagaceae</taxon>
        <taxon>Flavisolibacter</taxon>
    </lineage>
</organism>
<evidence type="ECO:0000256" key="1">
    <source>
        <dbReference type="SAM" id="Phobius"/>
    </source>
</evidence>
<keyword evidence="1" id="KW-1133">Transmembrane helix</keyword>
<evidence type="ECO:0000313" key="2">
    <source>
        <dbReference type="EMBL" id="SHF08484.1"/>
    </source>
</evidence>
<evidence type="ECO:0000313" key="3">
    <source>
        <dbReference type="Proteomes" id="UP000184048"/>
    </source>
</evidence>
<keyword evidence="1" id="KW-0472">Membrane</keyword>
<protein>
    <submittedName>
        <fullName evidence="2">Uncharacterized protein</fullName>
    </submittedName>
</protein>
<feature type="transmembrane region" description="Helical" evidence="1">
    <location>
        <begin position="69"/>
        <end position="89"/>
    </location>
</feature>
<dbReference type="EMBL" id="FQUU01000006">
    <property type="protein sequence ID" value="SHF08484.1"/>
    <property type="molecule type" value="Genomic_DNA"/>
</dbReference>
<feature type="transmembrane region" description="Helical" evidence="1">
    <location>
        <begin position="39"/>
        <end position="62"/>
    </location>
</feature>
<keyword evidence="1" id="KW-0812">Transmembrane</keyword>
<gene>
    <name evidence="2" type="ORF">SAMN02745131_01738</name>
</gene>
<sequence>MSTTTMDHSFSTAYTEQATQTGIFSKFMTWCKGQDENRFMWIGIVLAGHGCILTPLTVMAVLMAGTNMFLFMLCIVSMGMALVTNLAAMPTKITIPVFVLSVLIDIAVIISCFAIGLDIAKTYI</sequence>
<reference evidence="2 3" key="1">
    <citation type="submission" date="2016-11" db="EMBL/GenBank/DDBJ databases">
        <authorList>
            <person name="Jaros S."/>
            <person name="Januszkiewicz K."/>
            <person name="Wedrychowicz H."/>
        </authorList>
    </citation>
    <scope>NUCLEOTIDE SEQUENCE [LARGE SCALE GENOMIC DNA]</scope>
    <source>
        <strain evidence="2 3">DSM 18119</strain>
    </source>
</reference>
<dbReference type="OrthoDB" id="664387at2"/>
<keyword evidence="3" id="KW-1185">Reference proteome</keyword>
<name>A0A1M4YRS0_9BACT</name>
<dbReference type="AlphaFoldDB" id="A0A1M4YRS0"/>
<dbReference type="RefSeq" id="WP_139256388.1">
    <property type="nucleotide sequence ID" value="NZ_FQUU01000006.1"/>
</dbReference>
<accession>A0A1M4YRS0</accession>
<dbReference type="Proteomes" id="UP000184048">
    <property type="component" value="Unassembled WGS sequence"/>
</dbReference>
<proteinExistence type="predicted"/>